<dbReference type="GO" id="GO:0016020">
    <property type="term" value="C:membrane"/>
    <property type="evidence" value="ECO:0007669"/>
    <property type="project" value="UniProtKB-SubCell"/>
</dbReference>
<keyword evidence="4 6" id="KW-1133">Transmembrane helix</keyword>
<evidence type="ECO:0000256" key="4">
    <source>
        <dbReference type="ARBA" id="ARBA00022989"/>
    </source>
</evidence>
<dbReference type="Pfam" id="PF01098">
    <property type="entry name" value="FTSW_RODA_SPOVE"/>
    <property type="match status" value="1"/>
</dbReference>
<keyword evidence="2 6" id="KW-0812">Transmembrane</keyword>
<evidence type="ECO:0000313" key="7">
    <source>
        <dbReference type="EMBL" id="OSX97125.1"/>
    </source>
</evidence>
<dbReference type="GO" id="GO:0051301">
    <property type="term" value="P:cell division"/>
    <property type="evidence" value="ECO:0007669"/>
    <property type="project" value="InterPro"/>
</dbReference>
<comment type="subcellular location">
    <subcellularLocation>
        <location evidence="1">Membrane</location>
        <topology evidence="1">Multi-pass membrane protein</topology>
    </subcellularLocation>
</comment>
<reference evidence="7 8" key="1">
    <citation type="submission" date="2016-12" db="EMBL/GenBank/DDBJ databases">
        <title>Genome Sequences of Twelve Sporeforming Bacillus Species Isolated from Foods.</title>
        <authorList>
            <person name="De Jong A."/>
            <person name="Holsappel S."/>
            <person name="Kuipers O.P."/>
        </authorList>
    </citation>
    <scope>NUCLEOTIDE SEQUENCE [LARGE SCALE GENOMIC DNA]</scope>
    <source>
        <strain evidence="7 8">S3E15</strain>
    </source>
</reference>
<evidence type="ECO:0000313" key="8">
    <source>
        <dbReference type="Proteomes" id="UP000194131"/>
    </source>
</evidence>
<accession>A0AAP8BHP3</accession>
<evidence type="ECO:0000256" key="2">
    <source>
        <dbReference type="ARBA" id="ARBA00022692"/>
    </source>
</evidence>
<dbReference type="InterPro" id="IPR001182">
    <property type="entry name" value="FtsW/RodA"/>
</dbReference>
<name>A0AAP8BHP3_BACMY</name>
<comment type="caution">
    <text evidence="7">The sequence shown here is derived from an EMBL/GenBank/DDBJ whole genome shotgun (WGS) entry which is preliminary data.</text>
</comment>
<dbReference type="Proteomes" id="UP000194131">
    <property type="component" value="Unassembled WGS sequence"/>
</dbReference>
<sequence>MCIVIVSIVLLFLVLWKGKVVNNAQSWIFGIQPAEFIKLGVIIVLAVFFSKRQEVQKSYW</sequence>
<dbReference type="EMBL" id="MRWU01000001">
    <property type="protein sequence ID" value="OSX97125.1"/>
    <property type="molecule type" value="Genomic_DNA"/>
</dbReference>
<organism evidence="7 8">
    <name type="scientific">Bacillus mycoides</name>
    <dbReference type="NCBI Taxonomy" id="1405"/>
    <lineage>
        <taxon>Bacteria</taxon>
        <taxon>Bacillati</taxon>
        <taxon>Bacillota</taxon>
        <taxon>Bacilli</taxon>
        <taxon>Bacillales</taxon>
        <taxon>Bacillaceae</taxon>
        <taxon>Bacillus</taxon>
        <taxon>Bacillus cereus group</taxon>
    </lineage>
</organism>
<evidence type="ECO:0000256" key="6">
    <source>
        <dbReference type="SAM" id="Phobius"/>
    </source>
</evidence>
<keyword evidence="3" id="KW-0133">Cell shape</keyword>
<feature type="transmembrane region" description="Helical" evidence="6">
    <location>
        <begin position="27"/>
        <end position="49"/>
    </location>
</feature>
<dbReference type="AlphaFoldDB" id="A0AAP8BHP3"/>
<proteinExistence type="predicted"/>
<protein>
    <submittedName>
        <fullName evidence="7">Uncharacterized protein</fullName>
    </submittedName>
</protein>
<evidence type="ECO:0000256" key="1">
    <source>
        <dbReference type="ARBA" id="ARBA00004141"/>
    </source>
</evidence>
<evidence type="ECO:0000256" key="3">
    <source>
        <dbReference type="ARBA" id="ARBA00022960"/>
    </source>
</evidence>
<dbReference type="GO" id="GO:0008360">
    <property type="term" value="P:regulation of cell shape"/>
    <property type="evidence" value="ECO:0007669"/>
    <property type="project" value="UniProtKB-KW"/>
</dbReference>
<evidence type="ECO:0000256" key="5">
    <source>
        <dbReference type="ARBA" id="ARBA00023136"/>
    </source>
</evidence>
<gene>
    <name evidence="7" type="ORF">S3E15_00756</name>
</gene>
<keyword evidence="5 6" id="KW-0472">Membrane</keyword>